<dbReference type="InterPro" id="IPR000792">
    <property type="entry name" value="Tscrpt_reg_LuxR_C"/>
</dbReference>
<sequence length="216" mass="23763">MIDNNDQPLVLIVDDDEAMRRSMAFLFSSIGLEAQIFASAAELLEALPAEEALRPGALVLDVRMPGMSGLELQRHLTDRGFLLPILIVTGHGDVPMAVEALKAGAFDFIEKPFKEQLLLDAVAAAIRFSRENLTRGARRRSIKGRLARLGRREWEVMERVLAGKPNKVIAYELDLSIKTIEVYRASVMTKMEARSLAELALMVSSVAGGWTEPGAC</sequence>
<feature type="modified residue" description="4-aspartylphosphate" evidence="6">
    <location>
        <position position="61"/>
    </location>
</feature>
<dbReference type="PROSITE" id="PS00622">
    <property type="entry name" value="HTH_LUXR_1"/>
    <property type="match status" value="1"/>
</dbReference>
<name>A0A376AEE2_9HYPH</name>
<dbReference type="PRINTS" id="PR00038">
    <property type="entry name" value="HTHLUXR"/>
</dbReference>
<keyword evidence="5" id="KW-0804">Transcription</keyword>
<evidence type="ECO:0000313" key="9">
    <source>
        <dbReference type="EMBL" id="SSC66104.1"/>
    </source>
</evidence>
<evidence type="ECO:0000256" key="1">
    <source>
        <dbReference type="ARBA" id="ARBA00022553"/>
    </source>
</evidence>
<dbReference type="Gene3D" id="3.40.50.2300">
    <property type="match status" value="1"/>
</dbReference>
<dbReference type="GO" id="GO:0000160">
    <property type="term" value="P:phosphorelay signal transduction system"/>
    <property type="evidence" value="ECO:0007669"/>
    <property type="project" value="UniProtKB-KW"/>
</dbReference>
<reference evidence="10" key="1">
    <citation type="submission" date="2018-07" db="EMBL/GenBank/DDBJ databases">
        <authorList>
            <person name="Peiro R."/>
            <person name="Begona"/>
            <person name="Cbmso G."/>
            <person name="Lopez M."/>
            <person name="Gonzalez S."/>
        </authorList>
    </citation>
    <scope>NUCLEOTIDE SEQUENCE [LARGE SCALE GENOMIC DNA]</scope>
</reference>
<evidence type="ECO:0008006" key="11">
    <source>
        <dbReference type="Google" id="ProtNLM"/>
    </source>
</evidence>
<evidence type="ECO:0000256" key="2">
    <source>
        <dbReference type="ARBA" id="ARBA00023012"/>
    </source>
</evidence>
<dbReference type="AlphaFoldDB" id="A0A376AEE2"/>
<evidence type="ECO:0000256" key="6">
    <source>
        <dbReference type="PROSITE-ProRule" id="PRU00169"/>
    </source>
</evidence>
<dbReference type="PROSITE" id="PS50110">
    <property type="entry name" value="RESPONSE_REGULATORY"/>
    <property type="match status" value="1"/>
</dbReference>
<protein>
    <recommendedName>
        <fullName evidence="11">Response regulatory domain-containing protein</fullName>
    </recommendedName>
</protein>
<dbReference type="EMBL" id="UEYP01000021">
    <property type="protein sequence ID" value="SSC66104.1"/>
    <property type="molecule type" value="Genomic_DNA"/>
</dbReference>
<gene>
    <name evidence="9" type="ORF">RHIZ70_1812</name>
</gene>
<keyword evidence="2" id="KW-0902">Two-component regulatory system</keyword>
<dbReference type="InterPro" id="IPR036388">
    <property type="entry name" value="WH-like_DNA-bd_sf"/>
</dbReference>
<dbReference type="PANTHER" id="PTHR44688:SF16">
    <property type="entry name" value="DNA-BINDING TRANSCRIPTIONAL ACTIVATOR DEVR_DOSR"/>
    <property type="match status" value="1"/>
</dbReference>
<dbReference type="GO" id="GO:0003677">
    <property type="term" value="F:DNA binding"/>
    <property type="evidence" value="ECO:0007669"/>
    <property type="project" value="UniProtKB-KW"/>
</dbReference>
<evidence type="ECO:0000313" key="10">
    <source>
        <dbReference type="Proteomes" id="UP000254764"/>
    </source>
</evidence>
<keyword evidence="3" id="KW-0805">Transcription regulation</keyword>
<dbReference type="GO" id="GO:0006355">
    <property type="term" value="P:regulation of DNA-templated transcription"/>
    <property type="evidence" value="ECO:0007669"/>
    <property type="project" value="InterPro"/>
</dbReference>
<dbReference type="Pfam" id="PF00196">
    <property type="entry name" value="GerE"/>
    <property type="match status" value="1"/>
</dbReference>
<keyword evidence="4" id="KW-0238">DNA-binding</keyword>
<evidence type="ECO:0000259" key="7">
    <source>
        <dbReference type="PROSITE" id="PS50043"/>
    </source>
</evidence>
<proteinExistence type="predicted"/>
<dbReference type="FunFam" id="3.40.50.2300:FF:000018">
    <property type="entry name" value="DNA-binding transcriptional regulator NtrC"/>
    <property type="match status" value="1"/>
</dbReference>
<dbReference type="SUPFAM" id="SSF52172">
    <property type="entry name" value="CheY-like"/>
    <property type="match status" value="1"/>
</dbReference>
<dbReference type="InterPro" id="IPR011006">
    <property type="entry name" value="CheY-like_superfamily"/>
</dbReference>
<dbReference type="SMART" id="SM00421">
    <property type="entry name" value="HTH_LUXR"/>
    <property type="match status" value="1"/>
</dbReference>
<organism evidence="9 10">
    <name type="scientific">Ciceribacter selenitireducens ATCC BAA-1503</name>
    <dbReference type="NCBI Taxonomy" id="1336235"/>
    <lineage>
        <taxon>Bacteria</taxon>
        <taxon>Pseudomonadati</taxon>
        <taxon>Pseudomonadota</taxon>
        <taxon>Alphaproteobacteria</taxon>
        <taxon>Hyphomicrobiales</taxon>
        <taxon>Rhizobiaceae</taxon>
        <taxon>Ciceribacter</taxon>
    </lineage>
</organism>
<dbReference type="Pfam" id="PF00072">
    <property type="entry name" value="Response_reg"/>
    <property type="match status" value="1"/>
</dbReference>
<feature type="domain" description="Response regulatory" evidence="8">
    <location>
        <begin position="9"/>
        <end position="126"/>
    </location>
</feature>
<keyword evidence="1 6" id="KW-0597">Phosphoprotein</keyword>
<dbReference type="InterPro" id="IPR001789">
    <property type="entry name" value="Sig_transdc_resp-reg_receiver"/>
</dbReference>
<feature type="domain" description="HTH luxR-type" evidence="7">
    <location>
        <begin position="142"/>
        <end position="207"/>
    </location>
</feature>
<dbReference type="InterPro" id="IPR016032">
    <property type="entry name" value="Sig_transdc_resp-reg_C-effctor"/>
</dbReference>
<dbReference type="SUPFAM" id="SSF46894">
    <property type="entry name" value="C-terminal effector domain of the bipartite response regulators"/>
    <property type="match status" value="1"/>
</dbReference>
<dbReference type="CDD" id="cd17537">
    <property type="entry name" value="REC_FixJ"/>
    <property type="match status" value="1"/>
</dbReference>
<keyword evidence="10" id="KW-1185">Reference proteome</keyword>
<dbReference type="PANTHER" id="PTHR44688">
    <property type="entry name" value="DNA-BINDING TRANSCRIPTIONAL ACTIVATOR DEVR_DOSR"/>
    <property type="match status" value="1"/>
</dbReference>
<evidence type="ECO:0000256" key="4">
    <source>
        <dbReference type="ARBA" id="ARBA00023125"/>
    </source>
</evidence>
<dbReference type="Gene3D" id="1.10.10.10">
    <property type="entry name" value="Winged helix-like DNA-binding domain superfamily/Winged helix DNA-binding domain"/>
    <property type="match status" value="1"/>
</dbReference>
<dbReference type="SMART" id="SM00448">
    <property type="entry name" value="REC"/>
    <property type="match status" value="1"/>
</dbReference>
<accession>A0A376AEE2</accession>
<evidence type="ECO:0000256" key="3">
    <source>
        <dbReference type="ARBA" id="ARBA00023015"/>
    </source>
</evidence>
<dbReference type="CDD" id="cd06170">
    <property type="entry name" value="LuxR_C_like"/>
    <property type="match status" value="1"/>
</dbReference>
<evidence type="ECO:0000256" key="5">
    <source>
        <dbReference type="ARBA" id="ARBA00023163"/>
    </source>
</evidence>
<dbReference type="OrthoDB" id="9782655at2"/>
<dbReference type="Proteomes" id="UP000254764">
    <property type="component" value="Unassembled WGS sequence"/>
</dbReference>
<dbReference type="RefSeq" id="WP_115672535.1">
    <property type="nucleotide sequence ID" value="NZ_UEYP01000021.1"/>
</dbReference>
<dbReference type="PROSITE" id="PS50043">
    <property type="entry name" value="HTH_LUXR_2"/>
    <property type="match status" value="1"/>
</dbReference>
<evidence type="ECO:0000259" key="8">
    <source>
        <dbReference type="PROSITE" id="PS50110"/>
    </source>
</evidence>